<dbReference type="PROSITE" id="PS51829">
    <property type="entry name" value="P_HOMO_B"/>
    <property type="match status" value="1"/>
</dbReference>
<dbReference type="GO" id="GO:0004252">
    <property type="term" value="F:serine-type endopeptidase activity"/>
    <property type="evidence" value="ECO:0007669"/>
    <property type="project" value="UniProtKB-UniRule"/>
</dbReference>
<keyword evidence="11" id="KW-1185">Reference proteome</keyword>
<dbReference type="InterPro" id="IPR023828">
    <property type="entry name" value="Peptidase_S8_Ser-AS"/>
</dbReference>
<dbReference type="InterPro" id="IPR022398">
    <property type="entry name" value="Peptidase_S8_His-AS"/>
</dbReference>
<dbReference type="Pfam" id="PF00082">
    <property type="entry name" value="Peptidase_S8"/>
    <property type="match status" value="1"/>
</dbReference>
<dbReference type="InterPro" id="IPR002884">
    <property type="entry name" value="P_dom"/>
</dbReference>
<dbReference type="Gene3D" id="1.10.3130.20">
    <property type="entry name" value="Phycobilisome linker domain"/>
    <property type="match status" value="1"/>
</dbReference>
<dbReference type="EMBL" id="UZWD01000040">
    <property type="protein sequence ID" value="VDS06207.1"/>
    <property type="molecule type" value="Genomic_DNA"/>
</dbReference>
<dbReference type="Gene3D" id="3.40.50.200">
    <property type="entry name" value="Peptidase S8/S53 domain"/>
    <property type="match status" value="1"/>
</dbReference>
<evidence type="ECO:0000313" key="10">
    <source>
        <dbReference type="EMBL" id="VDS06207.1"/>
    </source>
</evidence>
<dbReference type="SUPFAM" id="SSF52743">
    <property type="entry name" value="Subtilisin-like"/>
    <property type="match status" value="1"/>
</dbReference>
<dbReference type="PROSITE" id="PS00137">
    <property type="entry name" value="SUBTILASE_HIS"/>
    <property type="match status" value="1"/>
</dbReference>
<dbReference type="InterPro" id="IPR011049">
    <property type="entry name" value="Serralysin-like_metalloprot_C"/>
</dbReference>
<dbReference type="PROSITE" id="PS00138">
    <property type="entry name" value="SUBTILASE_SER"/>
    <property type="match status" value="1"/>
</dbReference>
<evidence type="ECO:0000256" key="2">
    <source>
        <dbReference type="ARBA" id="ARBA00022670"/>
    </source>
</evidence>
<reference evidence="10 11" key="1">
    <citation type="submission" date="2018-12" db="EMBL/GenBank/DDBJ databases">
        <authorList>
            <person name="Criscuolo A."/>
        </authorList>
    </citation>
    <scope>NUCLEOTIDE SEQUENCE [LARGE SCALE GENOMIC DNA]</scope>
    <source>
        <strain evidence="10">ACIP1116281</strain>
    </source>
</reference>
<evidence type="ECO:0000256" key="3">
    <source>
        <dbReference type="ARBA" id="ARBA00022729"/>
    </source>
</evidence>
<keyword evidence="6" id="KW-0106">Calcium</keyword>
<dbReference type="SUPFAM" id="SSF49785">
    <property type="entry name" value="Galactose-binding domain-like"/>
    <property type="match status" value="1"/>
</dbReference>
<feature type="domain" description="P/Homo B" evidence="9">
    <location>
        <begin position="357"/>
        <end position="509"/>
    </location>
</feature>
<dbReference type="PROSITE" id="PS51892">
    <property type="entry name" value="SUBTILASE"/>
    <property type="match status" value="1"/>
</dbReference>
<evidence type="ECO:0000313" key="11">
    <source>
        <dbReference type="Proteomes" id="UP000268844"/>
    </source>
</evidence>
<dbReference type="InterPro" id="IPR036852">
    <property type="entry name" value="Peptidase_S8/S53_dom_sf"/>
</dbReference>
<accession>A0A3S4CEE7</accession>
<dbReference type="PANTHER" id="PTHR42884">
    <property type="entry name" value="PROPROTEIN CONVERTASE SUBTILISIN/KEXIN-RELATED"/>
    <property type="match status" value="1"/>
</dbReference>
<dbReference type="SUPFAM" id="SSF51120">
    <property type="entry name" value="beta-Roll"/>
    <property type="match status" value="1"/>
</dbReference>
<evidence type="ECO:0000256" key="1">
    <source>
        <dbReference type="ARBA" id="ARBA00005325"/>
    </source>
</evidence>
<dbReference type="GO" id="GO:0016020">
    <property type="term" value="C:membrane"/>
    <property type="evidence" value="ECO:0007669"/>
    <property type="project" value="TreeGrafter"/>
</dbReference>
<dbReference type="GO" id="GO:0016485">
    <property type="term" value="P:protein processing"/>
    <property type="evidence" value="ECO:0007669"/>
    <property type="project" value="TreeGrafter"/>
</dbReference>
<dbReference type="Pfam" id="PF13946">
    <property type="entry name" value="DUF4214"/>
    <property type="match status" value="1"/>
</dbReference>
<dbReference type="InterPro" id="IPR000209">
    <property type="entry name" value="Peptidase_S8/S53_dom"/>
</dbReference>
<dbReference type="GO" id="GO:0012505">
    <property type="term" value="C:endomembrane system"/>
    <property type="evidence" value="ECO:0007669"/>
    <property type="project" value="UniProtKB-ARBA"/>
</dbReference>
<dbReference type="InterPro" id="IPR015500">
    <property type="entry name" value="Peptidase_S8_subtilisin-rel"/>
</dbReference>
<protein>
    <submittedName>
        <fullName evidence="10">Calcium-dependent protease</fullName>
        <ecNumber evidence="10">3.4.21.-</ecNumber>
    </submittedName>
</protein>
<dbReference type="Proteomes" id="UP000268844">
    <property type="component" value="Unassembled WGS sequence"/>
</dbReference>
<dbReference type="Gene3D" id="2.60.120.260">
    <property type="entry name" value="Galactose-binding domain-like"/>
    <property type="match status" value="1"/>
</dbReference>
<evidence type="ECO:0000256" key="4">
    <source>
        <dbReference type="ARBA" id="ARBA00022801"/>
    </source>
</evidence>
<keyword evidence="2 8" id="KW-0645">Protease</keyword>
<feature type="active site" description="Charge relay system" evidence="7 8">
    <location>
        <position position="91"/>
    </location>
</feature>
<evidence type="ECO:0000256" key="5">
    <source>
        <dbReference type="ARBA" id="ARBA00022825"/>
    </source>
</evidence>
<dbReference type="RefSeq" id="WP_126151736.1">
    <property type="nucleotide sequence ID" value="NZ_JBHTMH010000001.1"/>
</dbReference>
<proteinExistence type="inferred from homology"/>
<dbReference type="AlphaFoldDB" id="A0A3S4CEE7"/>
<gene>
    <name evidence="10" type="primary">prcA</name>
    <name evidence="10" type="ORF">DEVEQU_03362</name>
</gene>
<dbReference type="PRINTS" id="PR00723">
    <property type="entry name" value="SUBTILISIN"/>
</dbReference>
<dbReference type="EC" id="3.4.21.-" evidence="10"/>
<comment type="similarity">
    <text evidence="1">Belongs to the peptidase S8 family. Furin subfamily.</text>
</comment>
<dbReference type="GO" id="GO:0005737">
    <property type="term" value="C:cytoplasm"/>
    <property type="evidence" value="ECO:0007669"/>
    <property type="project" value="UniProtKB-ARBA"/>
</dbReference>
<sequence>MTKLPADFSLRPDQWHLSNQGQTGGTAGIDINVLPVWEDYTGNGVKVVVFDSGIDTGHPDLIGNYLPELSYEYTTGTTDGSYLHVKPYEAHGTFVSGLIAADGSGTGVIGVAFGAKFTAYANFGTNESSTAFSRAADAGFDVMNNSWGYTIPFVATFHNDPSLLDNLTHAVSTGRDGLGLNILFAAGNSYSYSRIFAEHGFTWTGQSPFADVNTDSLQNSRFIITVGSVDHDGTYSEPGDDYGYTTPGAAVLVSAPGTNVTSTDIRGPDGYGPGDDYTSSGTSFATPVVSGIVALMLEANPLLGYRDVKEILAYSARHIDPEEPAWMVNGATNHNGGGLLSNYNYGFGMVDATAAVRLAETWTKQSVYSNEVYVGTDLSLDNVAIPDGGAIQFTFELADGVSIETMELDLSLVHEEIGDLTLTLISPNGTESTLLYRPSDGRVTEITKAIMGDGPGTFDPTKLIHTLTSNEFMGETSGGTWTVVVTDEKLGNVGSLQGFELRAYGSNASADRTYIYTNDFATVAGTDAARTTLANSTGNHTLNLAAISDAVVVNLATGAANIAGVDVTITADTKVGAVFAGDGADLVTLSSAGGFANMGRGNDTVVVTSTGTINGGAGFDRIVLSDTSAQYALDAGSATVQLTHKDSGDLITASNVQFFSFANNPADVLVLTASAVEAQVARLYDLVLGRAADFDGLAYWIGRAAEGAGVDDIAASFSASDEFSGLSASLSNSAFIDLLYTHILGRSADESGASYWMGRIEAGINRLDIATSFAVSDEAGTVTVDHVRLIGTAEDTLFA</sequence>
<dbReference type="OrthoDB" id="9816306at2"/>
<keyword evidence="4 8" id="KW-0378">Hydrolase</keyword>
<organism evidence="10 11">
    <name type="scientific">Devosia equisanguinis</name>
    <dbReference type="NCBI Taxonomy" id="2490941"/>
    <lineage>
        <taxon>Bacteria</taxon>
        <taxon>Pseudomonadati</taxon>
        <taxon>Pseudomonadota</taxon>
        <taxon>Alphaproteobacteria</taxon>
        <taxon>Hyphomicrobiales</taxon>
        <taxon>Devosiaceae</taxon>
        <taxon>Devosia</taxon>
    </lineage>
</organism>
<dbReference type="PANTHER" id="PTHR42884:SF14">
    <property type="entry name" value="NEUROENDOCRINE CONVERTASE 1"/>
    <property type="match status" value="1"/>
</dbReference>
<dbReference type="InterPro" id="IPR034182">
    <property type="entry name" value="Kexin/furin"/>
</dbReference>
<feature type="active site" description="Charge relay system" evidence="7 8">
    <location>
        <position position="283"/>
    </location>
</feature>
<dbReference type="CDD" id="cd04059">
    <property type="entry name" value="Peptidases_S8_Protein_convertases_Kexins_Furin-like"/>
    <property type="match status" value="1"/>
</dbReference>
<dbReference type="Pfam" id="PF01483">
    <property type="entry name" value="P_proprotein"/>
    <property type="match status" value="1"/>
</dbReference>
<name>A0A3S4CEE7_9HYPH</name>
<dbReference type="InterPro" id="IPR025282">
    <property type="entry name" value="DUF4214"/>
</dbReference>
<keyword evidence="3" id="KW-0732">Signal</keyword>
<dbReference type="InterPro" id="IPR038255">
    <property type="entry name" value="PBS_linker_sf"/>
</dbReference>
<evidence type="ECO:0000256" key="6">
    <source>
        <dbReference type="ARBA" id="ARBA00022837"/>
    </source>
</evidence>
<evidence type="ECO:0000256" key="8">
    <source>
        <dbReference type="PROSITE-ProRule" id="PRU01240"/>
    </source>
</evidence>
<evidence type="ECO:0000259" key="9">
    <source>
        <dbReference type="PROSITE" id="PS51829"/>
    </source>
</evidence>
<feature type="active site" description="Charge relay system" evidence="7 8">
    <location>
        <position position="51"/>
    </location>
</feature>
<keyword evidence="5 8" id="KW-0720">Serine protease</keyword>
<evidence type="ECO:0000256" key="7">
    <source>
        <dbReference type="PIRSR" id="PIRSR615500-1"/>
    </source>
</evidence>
<dbReference type="InterPro" id="IPR008979">
    <property type="entry name" value="Galactose-bd-like_sf"/>
</dbReference>